<feature type="transmembrane region" description="Helical" evidence="1">
    <location>
        <begin position="203"/>
        <end position="222"/>
    </location>
</feature>
<feature type="transmembrane region" description="Helical" evidence="1">
    <location>
        <begin position="248"/>
        <end position="270"/>
    </location>
</feature>
<keyword evidence="1" id="KW-0812">Transmembrane</keyword>
<dbReference type="Proteomes" id="UP000191946">
    <property type="component" value="Unassembled WGS sequence"/>
</dbReference>
<feature type="transmembrane region" description="Helical" evidence="1">
    <location>
        <begin position="157"/>
        <end position="183"/>
    </location>
</feature>
<sequence length="399" mass="45920">MIQMLFEKIRKKKLNKTIISMYELIRYRLFVGFLESFNEKSVDECKQLAEHVALCAIAGVDFKGECETNEVDLIEKLIESTRFQSDLKSYRDITRTDAQIEIKFINKLYGFCIKEKNMLGKKFKLLIMRRIEGDKFSFSKAWTLIKVKDYKFTGHTIFIFTIVGTAFASIGYAINNIIASIYGFDADILFNTQDYFMTGIKPLSNTFLFFVGISLWIIYYLINENNDERYADEVGIKYVSKMSISNKFIAVIITLIFILSLIDIVICYFNETYPRVISVSVVANVIFTQFFVLLQLFKLKLRLESRAFILLYGLICTIPYVLSLGYEMIRPHLAGEYESSVVVKYKDEKSIRTLPLIIKGGEGSLVYDSGIGSARFIHEKNIISHDIAKIPVNINANNN</sequence>
<proteinExistence type="predicted"/>
<evidence type="ECO:0000313" key="2">
    <source>
        <dbReference type="EMBL" id="OQJ96435.1"/>
    </source>
</evidence>
<keyword evidence="1" id="KW-0472">Membrane</keyword>
<evidence type="ECO:0000313" key="3">
    <source>
        <dbReference type="Proteomes" id="UP000191946"/>
    </source>
</evidence>
<comment type="caution">
    <text evidence="2">The sequence shown here is derived from an EMBL/GenBank/DDBJ whole genome shotgun (WGS) entry which is preliminary data.</text>
</comment>
<dbReference type="AlphaFoldDB" id="A0AAX0M827"/>
<dbReference type="RefSeq" id="WP_366534528.1">
    <property type="nucleotide sequence ID" value="NZ_LHQV01000025.1"/>
</dbReference>
<feature type="transmembrane region" description="Helical" evidence="1">
    <location>
        <begin position="309"/>
        <end position="329"/>
    </location>
</feature>
<reference evidence="2 3" key="1">
    <citation type="submission" date="2015-08" db="EMBL/GenBank/DDBJ databases">
        <title>Draft Genome Sequences of Vibrio parahaemolyticus Strains.</title>
        <authorList>
            <person name="Gonzalez-Escalona N."/>
            <person name="DePaola A."/>
        </authorList>
    </citation>
    <scope>NUCLEOTIDE SEQUENCE [LARGE SCALE GENOMIC DNA]</scope>
    <source>
        <strain evidence="2 3">CFSAN001621</strain>
    </source>
</reference>
<organism evidence="2 3">
    <name type="scientific">Vibrio parahaemolyticus</name>
    <dbReference type="NCBI Taxonomy" id="670"/>
    <lineage>
        <taxon>Bacteria</taxon>
        <taxon>Pseudomonadati</taxon>
        <taxon>Pseudomonadota</taxon>
        <taxon>Gammaproteobacteria</taxon>
        <taxon>Vibrionales</taxon>
        <taxon>Vibrionaceae</taxon>
        <taxon>Vibrio</taxon>
    </lineage>
</organism>
<gene>
    <name evidence="2" type="ORF">AKG60_24435</name>
</gene>
<keyword evidence="1" id="KW-1133">Transmembrane helix</keyword>
<accession>A0AAX0M827</accession>
<protein>
    <submittedName>
        <fullName evidence="2">Uncharacterized protein</fullName>
    </submittedName>
</protein>
<name>A0AAX0M827_VIBPH</name>
<evidence type="ECO:0000256" key="1">
    <source>
        <dbReference type="SAM" id="Phobius"/>
    </source>
</evidence>
<feature type="transmembrane region" description="Helical" evidence="1">
    <location>
        <begin position="276"/>
        <end position="297"/>
    </location>
</feature>
<dbReference type="EMBL" id="LHQV01000025">
    <property type="protein sequence ID" value="OQJ96435.1"/>
    <property type="molecule type" value="Genomic_DNA"/>
</dbReference>
<keyword evidence="3" id="KW-1185">Reference proteome</keyword>